<evidence type="ECO:0000256" key="7">
    <source>
        <dbReference type="ARBA" id="ARBA00022741"/>
    </source>
</evidence>
<reference evidence="15 16" key="1">
    <citation type="submission" date="2024-09" db="EMBL/GenBank/DDBJ databases">
        <authorList>
            <person name="Sun Q."/>
            <person name="Mori K."/>
        </authorList>
    </citation>
    <scope>NUCLEOTIDE SEQUENCE [LARGE SCALE GENOMIC DNA]</scope>
    <source>
        <strain evidence="15 16">JCM 12520</strain>
    </source>
</reference>
<dbReference type="InterPro" id="IPR004358">
    <property type="entry name" value="Sig_transdc_His_kin-like_C"/>
</dbReference>
<feature type="transmembrane region" description="Helical" evidence="12">
    <location>
        <begin position="36"/>
        <end position="58"/>
    </location>
</feature>
<evidence type="ECO:0000259" key="14">
    <source>
        <dbReference type="PROSITE" id="PS50885"/>
    </source>
</evidence>
<dbReference type="CDD" id="cd00075">
    <property type="entry name" value="HATPase"/>
    <property type="match status" value="1"/>
</dbReference>
<dbReference type="CDD" id="cd00082">
    <property type="entry name" value="HisKA"/>
    <property type="match status" value="1"/>
</dbReference>
<keyword evidence="7" id="KW-0547">Nucleotide-binding</keyword>
<dbReference type="Pfam" id="PF02518">
    <property type="entry name" value="HATPase_c"/>
    <property type="match status" value="1"/>
</dbReference>
<dbReference type="GO" id="GO:0016301">
    <property type="term" value="F:kinase activity"/>
    <property type="evidence" value="ECO:0007669"/>
    <property type="project" value="UniProtKB-KW"/>
</dbReference>
<keyword evidence="16" id="KW-1185">Reference proteome</keyword>
<comment type="catalytic activity">
    <reaction evidence="1">
        <text>ATP + protein L-histidine = ADP + protein N-phospho-L-histidine.</text>
        <dbReference type="EC" id="2.7.13.3"/>
    </reaction>
</comment>
<dbReference type="InterPro" id="IPR050351">
    <property type="entry name" value="BphY/WalK/GraS-like"/>
</dbReference>
<dbReference type="SUPFAM" id="SSF47384">
    <property type="entry name" value="Homodimeric domain of signal transducing histidine kinase"/>
    <property type="match status" value="1"/>
</dbReference>
<organism evidence="15 16">
    <name type="scientific">Paenibacillus hodogayensis</name>
    <dbReference type="NCBI Taxonomy" id="279208"/>
    <lineage>
        <taxon>Bacteria</taxon>
        <taxon>Bacillati</taxon>
        <taxon>Bacillota</taxon>
        <taxon>Bacilli</taxon>
        <taxon>Bacillales</taxon>
        <taxon>Paenibacillaceae</taxon>
        <taxon>Paenibacillus</taxon>
    </lineage>
</organism>
<dbReference type="SUPFAM" id="SSF158472">
    <property type="entry name" value="HAMP domain-like"/>
    <property type="match status" value="1"/>
</dbReference>
<dbReference type="PROSITE" id="PS50885">
    <property type="entry name" value="HAMP"/>
    <property type="match status" value="1"/>
</dbReference>
<evidence type="ECO:0000256" key="11">
    <source>
        <dbReference type="ARBA" id="ARBA00023136"/>
    </source>
</evidence>
<feature type="domain" description="HAMP" evidence="14">
    <location>
        <begin position="59"/>
        <end position="111"/>
    </location>
</feature>
<dbReference type="SUPFAM" id="SSF55874">
    <property type="entry name" value="ATPase domain of HSP90 chaperone/DNA topoisomerase II/histidine kinase"/>
    <property type="match status" value="1"/>
</dbReference>
<dbReference type="EC" id="2.7.13.3" evidence="3"/>
<dbReference type="RefSeq" id="WP_344907330.1">
    <property type="nucleotide sequence ID" value="NZ_BAAAYO010000005.1"/>
</dbReference>
<keyword evidence="6" id="KW-0808">Transferase</keyword>
<dbReference type="Pfam" id="PF00512">
    <property type="entry name" value="HisKA"/>
    <property type="match status" value="1"/>
</dbReference>
<dbReference type="InterPro" id="IPR036890">
    <property type="entry name" value="HATPase_C_sf"/>
</dbReference>
<evidence type="ECO:0000256" key="6">
    <source>
        <dbReference type="ARBA" id="ARBA00022679"/>
    </source>
</evidence>
<evidence type="ECO:0000313" key="16">
    <source>
        <dbReference type="Proteomes" id="UP001589619"/>
    </source>
</evidence>
<evidence type="ECO:0000256" key="1">
    <source>
        <dbReference type="ARBA" id="ARBA00000085"/>
    </source>
</evidence>
<keyword evidence="5" id="KW-0597">Phosphoprotein</keyword>
<dbReference type="PRINTS" id="PR00344">
    <property type="entry name" value="BCTRLSENSOR"/>
</dbReference>
<dbReference type="PANTHER" id="PTHR45453:SF1">
    <property type="entry name" value="PHOSPHATE REGULON SENSOR PROTEIN PHOR"/>
    <property type="match status" value="1"/>
</dbReference>
<evidence type="ECO:0000256" key="8">
    <source>
        <dbReference type="ARBA" id="ARBA00022777"/>
    </source>
</evidence>
<proteinExistence type="predicted"/>
<protein>
    <recommendedName>
        <fullName evidence="3">histidine kinase</fullName>
        <ecNumber evidence="3">2.7.13.3</ecNumber>
    </recommendedName>
</protein>
<dbReference type="InterPro" id="IPR005467">
    <property type="entry name" value="His_kinase_dom"/>
</dbReference>
<evidence type="ECO:0000313" key="15">
    <source>
        <dbReference type="EMBL" id="MFB9750386.1"/>
    </source>
</evidence>
<feature type="domain" description="Histidine kinase" evidence="13">
    <location>
        <begin position="126"/>
        <end position="344"/>
    </location>
</feature>
<dbReference type="Proteomes" id="UP001589619">
    <property type="component" value="Unassembled WGS sequence"/>
</dbReference>
<keyword evidence="11 12" id="KW-0472">Membrane</keyword>
<dbReference type="EMBL" id="JBHMAG010000003">
    <property type="protein sequence ID" value="MFB9750386.1"/>
    <property type="molecule type" value="Genomic_DNA"/>
</dbReference>
<keyword evidence="8 15" id="KW-0418">Kinase</keyword>
<evidence type="ECO:0000256" key="12">
    <source>
        <dbReference type="SAM" id="Phobius"/>
    </source>
</evidence>
<evidence type="ECO:0000256" key="5">
    <source>
        <dbReference type="ARBA" id="ARBA00022553"/>
    </source>
</evidence>
<dbReference type="InterPro" id="IPR003594">
    <property type="entry name" value="HATPase_dom"/>
</dbReference>
<dbReference type="SMART" id="SM00387">
    <property type="entry name" value="HATPase_c"/>
    <property type="match status" value="1"/>
</dbReference>
<dbReference type="InterPro" id="IPR036097">
    <property type="entry name" value="HisK_dim/P_sf"/>
</dbReference>
<feature type="transmembrane region" description="Helical" evidence="12">
    <location>
        <begin position="7"/>
        <end position="30"/>
    </location>
</feature>
<evidence type="ECO:0000256" key="9">
    <source>
        <dbReference type="ARBA" id="ARBA00022840"/>
    </source>
</evidence>
<keyword evidence="12" id="KW-1133">Transmembrane helix</keyword>
<evidence type="ECO:0000256" key="3">
    <source>
        <dbReference type="ARBA" id="ARBA00012438"/>
    </source>
</evidence>
<dbReference type="Pfam" id="PF00672">
    <property type="entry name" value="HAMP"/>
    <property type="match status" value="1"/>
</dbReference>
<sequence length="350" mass="39679">MKLRTYLFLSNLASLIAVLVCLFVIYHFMLLTWDDVILLMSVTLIAAVFSILVHALVIRPIVRSISNLSEASGKLAEGDFQGDVPLTGPKEFRMLAARFNAMKSQLKESIQTLTNSEKSRKELVANVSHDLRTPLASIQSYVEALQDRVIEDEADFQTYLQTIKKETVRLSRLIDDLFQLSRMDAGAYAFQPQPYPLDTLIVETLQSQSFLLEEKQLNVETRVPDDLPPVWIMPYEIQRVLGNLLQNAIHFSPVQGEIRVEARQKDGQVELIVEDQGEGIPEEEQERIFERFYRIDKSRNRYSGGAGLGLAISKSIMELHGGTIRLLRTGRPGTAFCLTLPIADHTERFR</sequence>
<keyword evidence="9" id="KW-0067">ATP-binding</keyword>
<dbReference type="SMART" id="SM00304">
    <property type="entry name" value="HAMP"/>
    <property type="match status" value="1"/>
</dbReference>
<keyword evidence="12" id="KW-0812">Transmembrane</keyword>
<dbReference type="Gene3D" id="3.30.565.10">
    <property type="entry name" value="Histidine kinase-like ATPase, C-terminal domain"/>
    <property type="match status" value="1"/>
</dbReference>
<dbReference type="Gene3D" id="1.10.287.130">
    <property type="match status" value="1"/>
</dbReference>
<evidence type="ECO:0000256" key="4">
    <source>
        <dbReference type="ARBA" id="ARBA00022475"/>
    </source>
</evidence>
<evidence type="ECO:0000256" key="10">
    <source>
        <dbReference type="ARBA" id="ARBA00023012"/>
    </source>
</evidence>
<dbReference type="PROSITE" id="PS50109">
    <property type="entry name" value="HIS_KIN"/>
    <property type="match status" value="1"/>
</dbReference>
<comment type="caution">
    <text evidence="15">The sequence shown here is derived from an EMBL/GenBank/DDBJ whole genome shotgun (WGS) entry which is preliminary data.</text>
</comment>
<evidence type="ECO:0000256" key="2">
    <source>
        <dbReference type="ARBA" id="ARBA00004651"/>
    </source>
</evidence>
<name>A0ABV5VQ35_9BACL</name>
<dbReference type="PANTHER" id="PTHR45453">
    <property type="entry name" value="PHOSPHATE REGULON SENSOR PROTEIN PHOR"/>
    <property type="match status" value="1"/>
</dbReference>
<dbReference type="CDD" id="cd06225">
    <property type="entry name" value="HAMP"/>
    <property type="match status" value="1"/>
</dbReference>
<comment type="subcellular location">
    <subcellularLocation>
        <location evidence="2">Cell membrane</location>
        <topology evidence="2">Multi-pass membrane protein</topology>
    </subcellularLocation>
</comment>
<dbReference type="Gene3D" id="6.10.340.10">
    <property type="match status" value="1"/>
</dbReference>
<dbReference type="InterPro" id="IPR003660">
    <property type="entry name" value="HAMP_dom"/>
</dbReference>
<gene>
    <name evidence="15" type="ORF">ACFFNY_02270</name>
</gene>
<keyword evidence="4" id="KW-1003">Cell membrane</keyword>
<dbReference type="InterPro" id="IPR003661">
    <property type="entry name" value="HisK_dim/P_dom"/>
</dbReference>
<evidence type="ECO:0000259" key="13">
    <source>
        <dbReference type="PROSITE" id="PS50109"/>
    </source>
</evidence>
<accession>A0ABV5VQ35</accession>
<dbReference type="SMART" id="SM00388">
    <property type="entry name" value="HisKA"/>
    <property type="match status" value="1"/>
</dbReference>
<keyword evidence="10" id="KW-0902">Two-component regulatory system</keyword>